<evidence type="ECO:0000256" key="6">
    <source>
        <dbReference type="ARBA" id="ARBA00023186"/>
    </source>
</evidence>
<protein>
    <recommendedName>
        <fullName evidence="10">Peptidyl-prolyl cis-trans isomerase</fullName>
        <ecNumber evidence="10">5.2.1.8</ecNumber>
    </recommendedName>
</protein>
<comment type="subcellular location">
    <subcellularLocation>
        <location evidence="2">Cytoplasm</location>
    </subcellularLocation>
</comment>
<keyword evidence="5 9" id="KW-0697">Rotamase</keyword>
<proteinExistence type="inferred from homology"/>
<dbReference type="SUPFAM" id="SSF54534">
    <property type="entry name" value="FKBP-like"/>
    <property type="match status" value="1"/>
</dbReference>
<evidence type="ECO:0000256" key="3">
    <source>
        <dbReference type="ARBA" id="ARBA00006577"/>
    </source>
</evidence>
<dbReference type="InterPro" id="IPR046357">
    <property type="entry name" value="PPIase_dom_sf"/>
</dbReference>
<evidence type="ECO:0000256" key="4">
    <source>
        <dbReference type="ARBA" id="ARBA00022490"/>
    </source>
</evidence>
<evidence type="ECO:0000256" key="1">
    <source>
        <dbReference type="ARBA" id="ARBA00000971"/>
    </source>
</evidence>
<evidence type="ECO:0000256" key="10">
    <source>
        <dbReference type="RuleBase" id="RU003915"/>
    </source>
</evidence>
<evidence type="ECO:0000256" key="7">
    <source>
        <dbReference type="ARBA" id="ARBA00023235"/>
    </source>
</evidence>
<dbReference type="InterPro" id="IPR001179">
    <property type="entry name" value="PPIase_FKBP_dom"/>
</dbReference>
<accession>A0ABS5UBW4</accession>
<evidence type="ECO:0000259" key="11">
    <source>
        <dbReference type="PROSITE" id="PS50059"/>
    </source>
</evidence>
<organism evidence="12 13">
    <name type="scientific">Pelotalea chapellei</name>
    <dbReference type="NCBI Taxonomy" id="44671"/>
    <lineage>
        <taxon>Bacteria</taxon>
        <taxon>Pseudomonadati</taxon>
        <taxon>Thermodesulfobacteriota</taxon>
        <taxon>Desulfuromonadia</taxon>
        <taxon>Geobacterales</taxon>
        <taxon>Geobacteraceae</taxon>
        <taxon>Pelotalea</taxon>
    </lineage>
</organism>
<evidence type="ECO:0000313" key="12">
    <source>
        <dbReference type="EMBL" id="MBT1073185.1"/>
    </source>
</evidence>
<name>A0ABS5UBW4_9BACT</name>
<comment type="catalytic activity">
    <reaction evidence="1 9 10">
        <text>[protein]-peptidylproline (omega=180) = [protein]-peptidylproline (omega=0)</text>
        <dbReference type="Rhea" id="RHEA:16237"/>
        <dbReference type="Rhea" id="RHEA-COMP:10747"/>
        <dbReference type="Rhea" id="RHEA-COMP:10748"/>
        <dbReference type="ChEBI" id="CHEBI:83833"/>
        <dbReference type="ChEBI" id="CHEBI:83834"/>
        <dbReference type="EC" id="5.2.1.8"/>
    </reaction>
</comment>
<comment type="function">
    <text evidence="8">Also involved in hydrogenase metallocenter assembly, probably by participating in the nickel insertion step. This function in hydrogenase biosynthesis requires chaperone activity and the presence of the metal-binding domain, but not PPIase activity.</text>
</comment>
<reference evidence="12 13" key="1">
    <citation type="submission" date="2021-05" db="EMBL/GenBank/DDBJ databases">
        <title>The draft genome of Geobacter chapellei DSM 13688.</title>
        <authorList>
            <person name="Xu Z."/>
            <person name="Masuda Y."/>
            <person name="Itoh H."/>
            <person name="Senoo K."/>
        </authorList>
    </citation>
    <scope>NUCLEOTIDE SEQUENCE [LARGE SCALE GENOMIC DNA]</scope>
    <source>
        <strain evidence="12 13">DSM 13688</strain>
    </source>
</reference>
<keyword evidence="6" id="KW-0143">Chaperone</keyword>
<evidence type="ECO:0000313" key="13">
    <source>
        <dbReference type="Proteomes" id="UP000784128"/>
    </source>
</evidence>
<dbReference type="Pfam" id="PF00254">
    <property type="entry name" value="FKBP_C"/>
    <property type="match status" value="1"/>
</dbReference>
<keyword evidence="4" id="KW-0963">Cytoplasm</keyword>
<comment type="caution">
    <text evidence="12">The sequence shown here is derived from an EMBL/GenBank/DDBJ whole genome shotgun (WGS) entry which is preliminary data.</text>
</comment>
<dbReference type="RefSeq" id="WP_214300966.1">
    <property type="nucleotide sequence ID" value="NZ_JAHDYS010000017.1"/>
</dbReference>
<dbReference type="Gene3D" id="3.10.50.40">
    <property type="match status" value="1"/>
</dbReference>
<dbReference type="EMBL" id="JAHDYS010000017">
    <property type="protein sequence ID" value="MBT1073185.1"/>
    <property type="molecule type" value="Genomic_DNA"/>
</dbReference>
<dbReference type="EC" id="5.2.1.8" evidence="10"/>
<comment type="similarity">
    <text evidence="3 10">Belongs to the FKBP-type PPIase family.</text>
</comment>
<keyword evidence="13" id="KW-1185">Reference proteome</keyword>
<keyword evidence="7 9" id="KW-0413">Isomerase</keyword>
<evidence type="ECO:0000256" key="2">
    <source>
        <dbReference type="ARBA" id="ARBA00004496"/>
    </source>
</evidence>
<evidence type="ECO:0000256" key="9">
    <source>
        <dbReference type="PROSITE-ProRule" id="PRU00277"/>
    </source>
</evidence>
<feature type="domain" description="PPIase FKBP-type" evidence="11">
    <location>
        <begin position="7"/>
        <end position="99"/>
    </location>
</feature>
<dbReference type="Proteomes" id="UP000784128">
    <property type="component" value="Unassembled WGS sequence"/>
</dbReference>
<sequence length="160" mass="17518">MAQAKKGDKVLINYTGSLEDGTVFDSTLEDVECETEECEDDECGCGETGPMEMTIGAGEFFPQIEDALIGMAPGEKKSVVIPAKDAFGEYDTEKVFNVPRTDVPEDLKPEVGDELTLSNDDDEEIEVTVVEVNEDSITFDSNHPLAGEDLTFEIELLEIK</sequence>
<dbReference type="PANTHER" id="PTHR47861">
    <property type="entry name" value="FKBP-TYPE PEPTIDYL-PROLYL CIS-TRANS ISOMERASE SLYD"/>
    <property type="match status" value="1"/>
</dbReference>
<evidence type="ECO:0000256" key="5">
    <source>
        <dbReference type="ARBA" id="ARBA00023110"/>
    </source>
</evidence>
<gene>
    <name evidence="12" type="ORF">KJB30_15430</name>
</gene>
<dbReference type="PROSITE" id="PS50059">
    <property type="entry name" value="FKBP_PPIASE"/>
    <property type="match status" value="1"/>
</dbReference>
<dbReference type="PANTHER" id="PTHR47861:SF3">
    <property type="entry name" value="FKBP-TYPE PEPTIDYL-PROLYL CIS-TRANS ISOMERASE SLYD"/>
    <property type="match status" value="1"/>
</dbReference>
<evidence type="ECO:0000256" key="8">
    <source>
        <dbReference type="ARBA" id="ARBA00037071"/>
    </source>
</evidence>
<dbReference type="GO" id="GO:0003755">
    <property type="term" value="F:peptidyl-prolyl cis-trans isomerase activity"/>
    <property type="evidence" value="ECO:0007669"/>
    <property type="project" value="UniProtKB-EC"/>
</dbReference>